<dbReference type="InterPro" id="IPR036396">
    <property type="entry name" value="Cyt_P450_sf"/>
</dbReference>
<evidence type="ECO:0000256" key="9">
    <source>
        <dbReference type="PIRSR" id="PIRSR602401-1"/>
    </source>
</evidence>
<dbReference type="GO" id="GO:0046872">
    <property type="term" value="F:metal ion binding"/>
    <property type="evidence" value="ECO:0007669"/>
    <property type="project" value="UniProtKB-KW"/>
</dbReference>
<evidence type="ECO:0000256" key="10">
    <source>
        <dbReference type="RuleBase" id="RU000461"/>
    </source>
</evidence>
<dbReference type="InterPro" id="IPR051996">
    <property type="entry name" value="Cytochrome_P450_78A"/>
</dbReference>
<feature type="binding site" description="axial binding residue" evidence="9">
    <location>
        <position position="510"/>
    </location>
    <ligand>
        <name>heme</name>
        <dbReference type="ChEBI" id="CHEBI:30413"/>
    </ligand>
    <ligandPart>
        <name>Fe</name>
        <dbReference type="ChEBI" id="CHEBI:18248"/>
    </ligandPart>
</feature>
<name>A0ABD1LME0_9FABA</name>
<dbReference type="Proteomes" id="UP001603857">
    <property type="component" value="Unassembled WGS sequence"/>
</dbReference>
<dbReference type="GO" id="GO:0048608">
    <property type="term" value="P:reproductive structure development"/>
    <property type="evidence" value="ECO:0007669"/>
    <property type="project" value="UniProtKB-ARBA"/>
</dbReference>
<comment type="caution">
    <text evidence="13">The sequence shown here is derived from an EMBL/GenBank/DDBJ whole genome shotgun (WGS) entry which is preliminary data.</text>
</comment>
<dbReference type="PANTHER" id="PTHR47946">
    <property type="entry name" value="CYTOCHROME P450 78A7-RELATED"/>
    <property type="match status" value="1"/>
</dbReference>
<comment type="cofactor">
    <cofactor evidence="1 9">
        <name>heme</name>
        <dbReference type="ChEBI" id="CHEBI:30413"/>
    </cofactor>
</comment>
<dbReference type="SUPFAM" id="SSF48264">
    <property type="entry name" value="Cytochrome P450"/>
    <property type="match status" value="1"/>
</dbReference>
<protein>
    <recommendedName>
        <fullName evidence="12">Plastocyanin-like domain-containing protein</fullName>
    </recommendedName>
</protein>
<comment type="similarity">
    <text evidence="3 10">Belongs to the cytochrome P450 family.</text>
</comment>
<evidence type="ECO:0000256" key="5">
    <source>
        <dbReference type="ARBA" id="ARBA00022723"/>
    </source>
</evidence>
<evidence type="ECO:0000256" key="4">
    <source>
        <dbReference type="ARBA" id="ARBA00022617"/>
    </source>
</evidence>
<dbReference type="AlphaFoldDB" id="A0ABD1LME0"/>
<feature type="domain" description="Plastocyanin-like" evidence="12">
    <location>
        <begin position="559"/>
        <end position="628"/>
    </location>
</feature>
<gene>
    <name evidence="13" type="ORF">Fmac_023746</name>
</gene>
<keyword evidence="6 10" id="KW-0560">Oxidoreductase</keyword>
<proteinExistence type="inferred from homology"/>
<evidence type="ECO:0000256" key="1">
    <source>
        <dbReference type="ARBA" id="ARBA00001971"/>
    </source>
</evidence>
<keyword evidence="8 10" id="KW-0503">Monooxygenase</keyword>
<evidence type="ECO:0000256" key="6">
    <source>
        <dbReference type="ARBA" id="ARBA00023002"/>
    </source>
</evidence>
<keyword evidence="7 9" id="KW-0408">Iron</keyword>
<dbReference type="PRINTS" id="PR00385">
    <property type="entry name" value="P450"/>
</dbReference>
<accession>A0ABD1LME0</accession>
<dbReference type="InterPro" id="IPR002401">
    <property type="entry name" value="Cyt_P450_E_grp-I"/>
</dbReference>
<dbReference type="InterPro" id="IPR008972">
    <property type="entry name" value="Cupredoxin"/>
</dbReference>
<keyword evidence="11" id="KW-0472">Membrane</keyword>
<sequence>MHVRTSIYTNSSASSLHFFTSFHFSEHYNMGLPSTSLDTSWWCLFTLPAIAGTQNLLHNPFLVILTALLSIGLLAWAFQRGGGGGGGVAWRNRRNEMGQVPIPGPKGVPVFGLLFSLNHGQPHRTLASMASTLTATKLMAFSLGSTPAVITSNADVAREILNSPHFADRPVKQSAESLMFRRAMGFAPNAPYWRLLRRVASTHLFSPRRILAHEPRRLLHCATMLRDVAHEQRNRGFVRLRKHLQDAALNDVMDAVFGGTWCEVEEVREMVREGFEILGAFNWSDYVPWISFFYDPLRIRERCLVLAPRVKKFVKRVLEEHRMASSSNKGLSGDSDFVDVLLSLEGDDELQDDDIIAVLWEMLFRGTDTTALLTEWVMAELVLNQQVQTKLRDELDRVVGNKREVTNSDVIKLPYLEAIVKETLRVHPIGPLLSWARLSTSDVQLSNGMVVPSNTTTMVNMWAITHDPNVWHEPLVFRPERFVKSEGGVEMDVRGVDLRLAPFGAGRRVCPGRNLGLATVSLWVANLAHHFRWFQDTASPVDLTEVLKLSSEMKNPLKAVAVPRHGLKQPRNPWTDGPAYITQCPIQPGKKFRQKLVFSFEEGTLWWHAHNDWLRATVYGAIYIYPTNNTPYPFPKPHAEIPVIFGIKRNPLQSF</sequence>
<dbReference type="FunFam" id="1.10.630.10:FF:000016">
    <property type="entry name" value="Cytochrome P450 78A5"/>
    <property type="match status" value="1"/>
</dbReference>
<dbReference type="Pfam" id="PF07732">
    <property type="entry name" value="Cu-oxidase_3"/>
    <property type="match status" value="1"/>
</dbReference>
<feature type="transmembrane region" description="Helical" evidence="11">
    <location>
        <begin position="61"/>
        <end position="78"/>
    </location>
</feature>
<dbReference type="Pfam" id="PF00067">
    <property type="entry name" value="p450"/>
    <property type="match status" value="1"/>
</dbReference>
<dbReference type="GO" id="GO:0004497">
    <property type="term" value="F:monooxygenase activity"/>
    <property type="evidence" value="ECO:0007669"/>
    <property type="project" value="UniProtKB-KW"/>
</dbReference>
<keyword evidence="5 9" id="KW-0479">Metal-binding</keyword>
<evidence type="ECO:0000313" key="13">
    <source>
        <dbReference type="EMBL" id="KAL2324688.1"/>
    </source>
</evidence>
<dbReference type="PRINTS" id="PR00463">
    <property type="entry name" value="EP450I"/>
</dbReference>
<dbReference type="PANTHER" id="PTHR47946:SF4">
    <property type="entry name" value="CYTOCHROME P450 FAMILY 78 PROTEIN"/>
    <property type="match status" value="1"/>
</dbReference>
<keyword evidence="11" id="KW-0812">Transmembrane</keyword>
<comment type="similarity">
    <text evidence="2">Belongs to the multicopper oxidase family.</text>
</comment>
<evidence type="ECO:0000256" key="11">
    <source>
        <dbReference type="SAM" id="Phobius"/>
    </source>
</evidence>
<keyword evidence="14" id="KW-1185">Reference proteome</keyword>
<dbReference type="Gene3D" id="2.60.40.420">
    <property type="entry name" value="Cupredoxins - blue copper proteins"/>
    <property type="match status" value="1"/>
</dbReference>
<organism evidence="13 14">
    <name type="scientific">Flemingia macrophylla</name>
    <dbReference type="NCBI Taxonomy" id="520843"/>
    <lineage>
        <taxon>Eukaryota</taxon>
        <taxon>Viridiplantae</taxon>
        <taxon>Streptophyta</taxon>
        <taxon>Embryophyta</taxon>
        <taxon>Tracheophyta</taxon>
        <taxon>Spermatophyta</taxon>
        <taxon>Magnoliopsida</taxon>
        <taxon>eudicotyledons</taxon>
        <taxon>Gunneridae</taxon>
        <taxon>Pentapetalae</taxon>
        <taxon>rosids</taxon>
        <taxon>fabids</taxon>
        <taxon>Fabales</taxon>
        <taxon>Fabaceae</taxon>
        <taxon>Papilionoideae</taxon>
        <taxon>50 kb inversion clade</taxon>
        <taxon>NPAAA clade</taxon>
        <taxon>indigoferoid/millettioid clade</taxon>
        <taxon>Phaseoleae</taxon>
        <taxon>Flemingia</taxon>
    </lineage>
</organism>
<evidence type="ECO:0000256" key="8">
    <source>
        <dbReference type="ARBA" id="ARBA00023033"/>
    </source>
</evidence>
<dbReference type="InterPro" id="IPR001128">
    <property type="entry name" value="Cyt_P450"/>
</dbReference>
<dbReference type="EMBL" id="JBGMDY010000008">
    <property type="protein sequence ID" value="KAL2324688.1"/>
    <property type="molecule type" value="Genomic_DNA"/>
</dbReference>
<dbReference type="InterPro" id="IPR017972">
    <property type="entry name" value="Cyt_P450_CS"/>
</dbReference>
<dbReference type="InterPro" id="IPR011707">
    <property type="entry name" value="Cu-oxidase-like_N"/>
</dbReference>
<keyword evidence="11" id="KW-1133">Transmembrane helix</keyword>
<evidence type="ECO:0000259" key="12">
    <source>
        <dbReference type="Pfam" id="PF07732"/>
    </source>
</evidence>
<dbReference type="Gene3D" id="1.10.630.10">
    <property type="entry name" value="Cytochrome P450"/>
    <property type="match status" value="1"/>
</dbReference>
<reference evidence="13 14" key="1">
    <citation type="submission" date="2024-08" db="EMBL/GenBank/DDBJ databases">
        <title>Insights into the chromosomal genome structure of Flemingia macrophylla.</title>
        <authorList>
            <person name="Ding Y."/>
            <person name="Zhao Y."/>
            <person name="Bi W."/>
            <person name="Wu M."/>
            <person name="Zhao G."/>
            <person name="Gong Y."/>
            <person name="Li W."/>
            <person name="Zhang P."/>
        </authorList>
    </citation>
    <scope>NUCLEOTIDE SEQUENCE [LARGE SCALE GENOMIC DNA]</scope>
    <source>
        <strain evidence="13">DYQJB</strain>
        <tissue evidence="13">Leaf</tissue>
    </source>
</reference>
<dbReference type="SUPFAM" id="SSF49503">
    <property type="entry name" value="Cupredoxins"/>
    <property type="match status" value="1"/>
</dbReference>
<evidence type="ECO:0000256" key="7">
    <source>
        <dbReference type="ARBA" id="ARBA00023004"/>
    </source>
</evidence>
<keyword evidence="4 9" id="KW-0349">Heme</keyword>
<evidence type="ECO:0000256" key="3">
    <source>
        <dbReference type="ARBA" id="ARBA00010617"/>
    </source>
</evidence>
<evidence type="ECO:0000256" key="2">
    <source>
        <dbReference type="ARBA" id="ARBA00010609"/>
    </source>
</evidence>
<evidence type="ECO:0000313" key="14">
    <source>
        <dbReference type="Proteomes" id="UP001603857"/>
    </source>
</evidence>
<dbReference type="PROSITE" id="PS00086">
    <property type="entry name" value="CYTOCHROME_P450"/>
    <property type="match status" value="1"/>
</dbReference>